<organism evidence="1 2">
    <name type="scientific">Roseburia faecis</name>
    <dbReference type="NCBI Taxonomy" id="301302"/>
    <lineage>
        <taxon>Bacteria</taxon>
        <taxon>Bacillati</taxon>
        <taxon>Bacillota</taxon>
        <taxon>Clostridia</taxon>
        <taxon>Lachnospirales</taxon>
        <taxon>Lachnospiraceae</taxon>
        <taxon>Roseburia</taxon>
    </lineage>
</organism>
<dbReference type="InterPro" id="IPR005361">
    <property type="entry name" value="UPF0158"/>
</dbReference>
<dbReference type="Pfam" id="PF03682">
    <property type="entry name" value="UPF0158"/>
    <property type="match status" value="1"/>
</dbReference>
<dbReference type="RefSeq" id="WP_055068294.1">
    <property type="nucleotide sequence ID" value="NZ_CP173697.1"/>
</dbReference>
<sequence>MKVKLQEVLEALDGVGMDMEYYYDTKNEEILMIFDGMVNGETDPDLIEDIEEGFIEDYIPLPRQYDMNEYRMMEEFIYDLPAGRAQDALDVAIRGKGAFRRFKDRLYDFDLQEKWYKYRDDCYEQIARDWCERFGIEIEE</sequence>
<proteinExistence type="predicted"/>
<dbReference type="EMBL" id="CVRR01000037">
    <property type="protein sequence ID" value="CRL40681.1"/>
    <property type="molecule type" value="Genomic_DNA"/>
</dbReference>
<reference evidence="2" key="1">
    <citation type="submission" date="2015-05" db="EMBL/GenBank/DDBJ databases">
        <authorList>
            <consortium name="Pathogen Informatics"/>
        </authorList>
    </citation>
    <scope>NUCLEOTIDE SEQUENCE [LARGE SCALE GENOMIC DNA]</scope>
    <source>
        <strain evidence="2">M72</strain>
    </source>
</reference>
<evidence type="ECO:0000313" key="1">
    <source>
        <dbReference type="EMBL" id="CRL40681.1"/>
    </source>
</evidence>
<dbReference type="AlphaFoldDB" id="A0A0M6WSS2"/>
<dbReference type="OrthoDB" id="48384at2"/>
<dbReference type="Proteomes" id="UP000049979">
    <property type="component" value="Unassembled WGS sequence"/>
</dbReference>
<gene>
    <name evidence="1" type="ORF">M72_10081</name>
</gene>
<name>A0A0M6WSS2_9FIRM</name>
<protein>
    <submittedName>
        <fullName evidence="1">Uncharacterized protein</fullName>
    </submittedName>
</protein>
<accession>A0A0M6WSS2</accession>
<evidence type="ECO:0000313" key="2">
    <source>
        <dbReference type="Proteomes" id="UP000049979"/>
    </source>
</evidence>
<keyword evidence="2" id="KW-1185">Reference proteome</keyword>
<dbReference type="GeneID" id="99746486"/>